<dbReference type="InterPro" id="IPR012336">
    <property type="entry name" value="Thioredoxin-like_fold"/>
</dbReference>
<reference evidence="3 4" key="1">
    <citation type="submission" date="2019-11" db="EMBL/GenBank/DDBJ databases">
        <title>The genome sequence of Methylocystis heyeri.</title>
        <authorList>
            <person name="Oshkin I.Y."/>
            <person name="Miroshnikov K."/>
            <person name="Dedysh S.N."/>
        </authorList>
    </citation>
    <scope>NUCLEOTIDE SEQUENCE [LARGE SCALE GENOMIC DNA]</scope>
    <source>
        <strain evidence="3 4">H2</strain>
    </source>
</reference>
<dbReference type="SFLD" id="SFLDG01200">
    <property type="entry name" value="SUF1.1"/>
    <property type="match status" value="1"/>
</dbReference>
<dbReference type="CDD" id="cd03193">
    <property type="entry name" value="GST_C_Metaxin"/>
    <property type="match status" value="1"/>
</dbReference>
<dbReference type="Proteomes" id="UP000309061">
    <property type="component" value="Chromosome"/>
</dbReference>
<keyword evidence="4" id="KW-1185">Reference proteome</keyword>
<dbReference type="Pfam" id="PF17172">
    <property type="entry name" value="GST_N_4"/>
    <property type="match status" value="1"/>
</dbReference>
<evidence type="ECO:0000259" key="2">
    <source>
        <dbReference type="Pfam" id="PF17172"/>
    </source>
</evidence>
<dbReference type="InterPro" id="IPR040079">
    <property type="entry name" value="Glutathione_S-Trfase"/>
</dbReference>
<dbReference type="AlphaFoldDB" id="A0A6B8KIT9"/>
<dbReference type="SFLD" id="SFLDS00019">
    <property type="entry name" value="Glutathione_Transferase_(cytos"/>
    <property type="match status" value="1"/>
</dbReference>
<dbReference type="SFLD" id="SFLDG01180">
    <property type="entry name" value="SUF1"/>
    <property type="match status" value="1"/>
</dbReference>
<evidence type="ECO:0000259" key="1">
    <source>
        <dbReference type="Pfam" id="PF17171"/>
    </source>
</evidence>
<organism evidence="3 4">
    <name type="scientific">Methylocystis heyeri</name>
    <dbReference type="NCBI Taxonomy" id="391905"/>
    <lineage>
        <taxon>Bacteria</taxon>
        <taxon>Pseudomonadati</taxon>
        <taxon>Pseudomonadota</taxon>
        <taxon>Alphaproteobacteria</taxon>
        <taxon>Hyphomicrobiales</taxon>
        <taxon>Methylocystaceae</taxon>
        <taxon>Methylocystis</taxon>
    </lineage>
</organism>
<keyword evidence="3" id="KW-0808">Transferase</keyword>
<feature type="domain" description="Thioredoxin-like fold" evidence="2">
    <location>
        <begin position="18"/>
        <end position="114"/>
    </location>
</feature>
<dbReference type="OrthoDB" id="7664269at2"/>
<dbReference type="Gene3D" id="3.40.30.10">
    <property type="entry name" value="Glutaredoxin"/>
    <property type="match status" value="1"/>
</dbReference>
<dbReference type="InterPro" id="IPR026928">
    <property type="entry name" value="FAX/IsoI-like"/>
</dbReference>
<gene>
    <name evidence="3" type="ORF">H2LOC_015395</name>
</gene>
<dbReference type="Pfam" id="PF17171">
    <property type="entry name" value="GST_C_6"/>
    <property type="match status" value="1"/>
</dbReference>
<dbReference type="CDD" id="cd03080">
    <property type="entry name" value="GST_N_Metaxin_like"/>
    <property type="match status" value="1"/>
</dbReference>
<dbReference type="Gene3D" id="1.20.1050.10">
    <property type="match status" value="1"/>
</dbReference>
<dbReference type="GO" id="GO:0016740">
    <property type="term" value="F:transferase activity"/>
    <property type="evidence" value="ECO:0007669"/>
    <property type="project" value="UniProtKB-KW"/>
</dbReference>
<feature type="domain" description="Metaxin glutathione S-transferase" evidence="1">
    <location>
        <begin position="165"/>
        <end position="225"/>
    </location>
</feature>
<sequence>MITLYCFRPAPGLPDLSPFVVKAMTLLKLAGLEYELNDKGYARAPKGKLPYIDDEGVIVADSTFIRWHIEETSGFDFDAHLSPEQKAAGWAVEKMCEEHLYWLIVRDRWMDEANFERGPGRIFDRVPAPARALVKRMIRGKVKKSLHLQGLGRHSAEEAARLGVRDIETLATLLGDKPYLFGEDPCGADATVFAFIAATLSPSWESPIRDAAVAASNLVAYRDRLMNRFFGDMA</sequence>
<evidence type="ECO:0000313" key="3">
    <source>
        <dbReference type="EMBL" id="QGM46961.1"/>
    </source>
</evidence>
<evidence type="ECO:0000313" key="4">
    <source>
        <dbReference type="Proteomes" id="UP000309061"/>
    </source>
</evidence>
<accession>A0A6B8KIT9</accession>
<dbReference type="InterPro" id="IPR050931">
    <property type="entry name" value="Mito_Protein_Transport_Metaxin"/>
</dbReference>
<dbReference type="RefSeq" id="WP_136498084.1">
    <property type="nucleotide sequence ID" value="NZ_CP046052.1"/>
</dbReference>
<dbReference type="InterPro" id="IPR033468">
    <property type="entry name" value="Metaxin_GST"/>
</dbReference>
<protein>
    <submittedName>
        <fullName evidence="3">Glutathione S-transferase family protein</fullName>
    </submittedName>
</protein>
<proteinExistence type="predicted"/>
<dbReference type="KEGG" id="mhey:H2LOC_015395"/>
<dbReference type="SUPFAM" id="SSF52833">
    <property type="entry name" value="Thioredoxin-like"/>
    <property type="match status" value="1"/>
</dbReference>
<dbReference type="InterPro" id="IPR036282">
    <property type="entry name" value="Glutathione-S-Trfase_C_sf"/>
</dbReference>
<dbReference type="SUPFAM" id="SSF47616">
    <property type="entry name" value="GST C-terminal domain-like"/>
    <property type="match status" value="1"/>
</dbReference>
<dbReference type="PANTHER" id="PTHR12289:SF41">
    <property type="entry name" value="FAILED AXON CONNECTIONS-RELATED"/>
    <property type="match status" value="1"/>
</dbReference>
<dbReference type="EMBL" id="CP046052">
    <property type="protein sequence ID" value="QGM46961.1"/>
    <property type="molecule type" value="Genomic_DNA"/>
</dbReference>
<name>A0A6B8KIT9_9HYPH</name>
<dbReference type="InterPro" id="IPR036249">
    <property type="entry name" value="Thioredoxin-like_sf"/>
</dbReference>
<dbReference type="PANTHER" id="PTHR12289">
    <property type="entry name" value="METAXIN RELATED"/>
    <property type="match status" value="1"/>
</dbReference>